<dbReference type="PANTHER" id="PTHR35936:SF19">
    <property type="entry name" value="AMINO-ACID-BINDING PROTEIN YXEM-RELATED"/>
    <property type="match status" value="1"/>
</dbReference>
<keyword evidence="2" id="KW-0732">Signal</keyword>
<name>A0ABT5R0B0_9GAMM</name>
<evidence type="ECO:0000313" key="4">
    <source>
        <dbReference type="EMBL" id="MDD1793712.1"/>
    </source>
</evidence>
<comment type="caution">
    <text evidence="4">The sequence shown here is derived from an EMBL/GenBank/DDBJ whole genome shotgun (WGS) entry which is preliminary data.</text>
</comment>
<dbReference type="Pfam" id="PF00497">
    <property type="entry name" value="SBP_bac_3"/>
    <property type="match status" value="1"/>
</dbReference>
<dbReference type="PANTHER" id="PTHR35936">
    <property type="entry name" value="MEMBRANE-BOUND LYTIC MUREIN TRANSGLYCOSYLASE F"/>
    <property type="match status" value="1"/>
</dbReference>
<dbReference type="Proteomes" id="UP001149400">
    <property type="component" value="Unassembled WGS sequence"/>
</dbReference>
<evidence type="ECO:0000313" key="5">
    <source>
        <dbReference type="Proteomes" id="UP001149400"/>
    </source>
</evidence>
<gene>
    <name evidence="4" type="ORF">LRP50_11280</name>
</gene>
<protein>
    <submittedName>
        <fullName evidence="4">Transporter substrate-binding domain-containing protein</fullName>
    </submittedName>
</protein>
<dbReference type="Gene3D" id="3.40.190.10">
    <property type="entry name" value="Periplasmic binding protein-like II"/>
    <property type="match status" value="2"/>
</dbReference>
<reference evidence="4" key="1">
    <citation type="submission" date="2021-12" db="EMBL/GenBank/DDBJ databases">
        <title>Enterovibrio ZSDZ35 sp. nov. and Enterovibrio ZSDZ42 sp. nov., isolated from coastal seawater in Qingdao.</title>
        <authorList>
            <person name="Zhang P."/>
        </authorList>
    </citation>
    <scope>NUCLEOTIDE SEQUENCE</scope>
    <source>
        <strain evidence="4">ZSDZ42</strain>
    </source>
</reference>
<dbReference type="SMART" id="SM00062">
    <property type="entry name" value="PBPb"/>
    <property type="match status" value="1"/>
</dbReference>
<dbReference type="SUPFAM" id="SSF53850">
    <property type="entry name" value="Periplasmic binding protein-like II"/>
    <property type="match status" value="1"/>
</dbReference>
<feature type="domain" description="Solute-binding protein family 3/N-terminal" evidence="3">
    <location>
        <begin position="12"/>
        <end position="235"/>
    </location>
</feature>
<evidence type="ECO:0000259" key="3">
    <source>
        <dbReference type="SMART" id="SM00062"/>
    </source>
</evidence>
<evidence type="ECO:0000256" key="2">
    <source>
        <dbReference type="ARBA" id="ARBA00022729"/>
    </source>
</evidence>
<sequence>MSTNLQAAQKVTFTIGVQPFPDYSPYSSYQNGDYQGFNRELLDAFAEKNGYHFEYQALPLKRLYRSLLSGSIDAKYPDNPRWSQNLKEGHEVVYSEPVVSFVDGIVMLDQDHNNPREDLRNIGMISGFTPWPFLSDIQAKKINVFEAGDMDALIKMLLTKRIDGIYTNTAVIRLRLLKYPPNAPIMSLNRHLPFLSGTRHLSSTQHPELVVQFNQFLVDNTHYISLLKEKYGLSSPNDVP</sequence>
<proteinExistence type="inferred from homology"/>
<organism evidence="4 5">
    <name type="scientific">Enterovibrio gelatinilyticus</name>
    <dbReference type="NCBI Taxonomy" id="2899819"/>
    <lineage>
        <taxon>Bacteria</taxon>
        <taxon>Pseudomonadati</taxon>
        <taxon>Pseudomonadota</taxon>
        <taxon>Gammaproteobacteria</taxon>
        <taxon>Vibrionales</taxon>
        <taxon>Vibrionaceae</taxon>
        <taxon>Enterovibrio</taxon>
    </lineage>
</organism>
<dbReference type="EMBL" id="JAJUBC010000011">
    <property type="protein sequence ID" value="MDD1793712.1"/>
    <property type="molecule type" value="Genomic_DNA"/>
</dbReference>
<dbReference type="RefSeq" id="WP_274164564.1">
    <property type="nucleotide sequence ID" value="NZ_JAJUBC010000011.1"/>
</dbReference>
<accession>A0ABT5R0B0</accession>
<comment type="similarity">
    <text evidence="1">Belongs to the bacterial solute-binding protein 3 family.</text>
</comment>
<evidence type="ECO:0000256" key="1">
    <source>
        <dbReference type="ARBA" id="ARBA00010333"/>
    </source>
</evidence>
<keyword evidence="5" id="KW-1185">Reference proteome</keyword>
<dbReference type="InterPro" id="IPR001638">
    <property type="entry name" value="Solute-binding_3/MltF_N"/>
</dbReference>